<feature type="non-terminal residue" evidence="1">
    <location>
        <position position="1"/>
    </location>
</feature>
<protein>
    <submittedName>
        <fullName evidence="1">Uncharacterized protein</fullName>
    </submittedName>
</protein>
<gene>
    <name evidence="1" type="ORF">SVUK_LOCUS3719</name>
</gene>
<dbReference type="Proteomes" id="UP000270094">
    <property type="component" value="Unassembled WGS sequence"/>
</dbReference>
<proteinExistence type="predicted"/>
<dbReference type="EMBL" id="UYYB01009772">
    <property type="protein sequence ID" value="VDM68721.1"/>
    <property type="molecule type" value="Genomic_DNA"/>
</dbReference>
<dbReference type="AlphaFoldDB" id="A0A3P7I5R2"/>
<evidence type="ECO:0000313" key="2">
    <source>
        <dbReference type="Proteomes" id="UP000270094"/>
    </source>
</evidence>
<sequence length="69" mass="7612">STKTSKTKEEPWIDYSIVLGQDHQRTVRSYRGAATIGLGALKVSEQSGVLSRAEVNKFTLPLYAKDNSI</sequence>
<keyword evidence="2" id="KW-1185">Reference proteome</keyword>
<name>A0A3P7I5R2_STRVU</name>
<reference evidence="1 2" key="1">
    <citation type="submission" date="2018-11" db="EMBL/GenBank/DDBJ databases">
        <authorList>
            <consortium name="Pathogen Informatics"/>
        </authorList>
    </citation>
    <scope>NUCLEOTIDE SEQUENCE [LARGE SCALE GENOMIC DNA]</scope>
</reference>
<dbReference type="OrthoDB" id="10067624at2759"/>
<evidence type="ECO:0000313" key="1">
    <source>
        <dbReference type="EMBL" id="VDM68721.1"/>
    </source>
</evidence>
<organism evidence="1 2">
    <name type="scientific">Strongylus vulgaris</name>
    <name type="common">Blood worm</name>
    <dbReference type="NCBI Taxonomy" id="40348"/>
    <lineage>
        <taxon>Eukaryota</taxon>
        <taxon>Metazoa</taxon>
        <taxon>Ecdysozoa</taxon>
        <taxon>Nematoda</taxon>
        <taxon>Chromadorea</taxon>
        <taxon>Rhabditida</taxon>
        <taxon>Rhabditina</taxon>
        <taxon>Rhabditomorpha</taxon>
        <taxon>Strongyloidea</taxon>
        <taxon>Strongylidae</taxon>
        <taxon>Strongylus</taxon>
    </lineage>
</organism>
<accession>A0A3P7I5R2</accession>